<feature type="domain" description="RRM" evidence="4">
    <location>
        <begin position="2"/>
        <end position="72"/>
    </location>
</feature>
<reference evidence="5 6" key="1">
    <citation type="submission" date="2019-07" db="EMBL/GenBank/DDBJ databases">
        <authorList>
            <person name="Jastrzebski P J."/>
            <person name="Paukszto L."/>
            <person name="Jastrzebski P J."/>
        </authorList>
    </citation>
    <scope>NUCLEOTIDE SEQUENCE [LARGE SCALE GENOMIC DNA]</scope>
    <source>
        <strain evidence="5 6">WMS-il1</strain>
    </source>
</reference>
<feature type="compositionally biased region" description="Basic and acidic residues" evidence="3">
    <location>
        <begin position="80"/>
        <end position="114"/>
    </location>
</feature>
<evidence type="ECO:0000259" key="4">
    <source>
        <dbReference type="PROSITE" id="PS50102"/>
    </source>
</evidence>
<evidence type="ECO:0000256" key="3">
    <source>
        <dbReference type="SAM" id="MobiDB-lite"/>
    </source>
</evidence>
<dbReference type="PANTHER" id="PTHR48025">
    <property type="entry name" value="OS02G0815200 PROTEIN"/>
    <property type="match status" value="1"/>
</dbReference>
<dbReference type="InterPro" id="IPR050502">
    <property type="entry name" value="Euk_RNA-bind_prot"/>
</dbReference>
<evidence type="ECO:0000313" key="6">
    <source>
        <dbReference type="Proteomes" id="UP000321570"/>
    </source>
</evidence>
<feature type="compositionally biased region" description="Basic and acidic residues" evidence="3">
    <location>
        <begin position="263"/>
        <end position="274"/>
    </location>
</feature>
<keyword evidence="6" id="KW-1185">Reference proteome</keyword>
<dbReference type="GO" id="GO:0005634">
    <property type="term" value="C:nucleus"/>
    <property type="evidence" value="ECO:0007669"/>
    <property type="project" value="TreeGrafter"/>
</dbReference>
<gene>
    <name evidence="5" type="ORF">WMSIL1_LOCUS1312</name>
</gene>
<feature type="compositionally biased region" description="Basic and acidic residues" evidence="3">
    <location>
        <begin position="179"/>
        <end position="209"/>
    </location>
</feature>
<dbReference type="Pfam" id="PF00076">
    <property type="entry name" value="RRM_1"/>
    <property type="match status" value="1"/>
</dbReference>
<dbReference type="SUPFAM" id="SSF54928">
    <property type="entry name" value="RNA-binding domain, RBD"/>
    <property type="match status" value="1"/>
</dbReference>
<evidence type="ECO:0000256" key="1">
    <source>
        <dbReference type="ARBA" id="ARBA00022884"/>
    </source>
</evidence>
<evidence type="ECO:0000256" key="2">
    <source>
        <dbReference type="PROSITE-ProRule" id="PRU00176"/>
    </source>
</evidence>
<evidence type="ECO:0000313" key="5">
    <source>
        <dbReference type="EMBL" id="VUZ40192.1"/>
    </source>
</evidence>
<dbReference type="PANTHER" id="PTHR48025:SF26">
    <property type="entry name" value="HETEROGENEOUS NUCLEAR RIBONUCLEOPROTEIN M-RELATED"/>
    <property type="match status" value="1"/>
</dbReference>
<feature type="region of interest" description="Disordered" evidence="3">
    <location>
        <begin position="71"/>
        <end position="114"/>
    </location>
</feature>
<keyword evidence="1 2" id="KW-0694">RNA-binding</keyword>
<dbReference type="InterPro" id="IPR000504">
    <property type="entry name" value="RRM_dom"/>
</dbReference>
<dbReference type="Proteomes" id="UP000321570">
    <property type="component" value="Unassembled WGS sequence"/>
</dbReference>
<dbReference type="AlphaFoldDB" id="A0A564XYW2"/>
<dbReference type="InterPro" id="IPR012677">
    <property type="entry name" value="Nucleotide-bd_a/b_plait_sf"/>
</dbReference>
<sequence>MVKIFVGGLNRGSKSDDLRARFEVFGKVTECEIISTYAFVHMENESEANQAISKLHLTEFNGARISVELSHGRKRGGPLRYRDRRQDSRDRSRGPYDRDGSRKTDRPDLYPSMRDDRYNSSNSWYYDYLPHGHSQREYDSYEGRTYVSSSRHDSRMGTRGDYYYGDYYGYGYQSVPAPRDVRRGSSIDRSRYDSYGDYGRYRDYGHTSDRSTQPPTSHNDYDRYDSRAPPTSYDYSGAVRGYYEVDRDAANYGSAASSSYDYGHSRSRSDRSPPRNDYPYGYGRY</sequence>
<dbReference type="SMART" id="SM00360">
    <property type="entry name" value="RRM"/>
    <property type="match status" value="1"/>
</dbReference>
<name>A0A564XYW2_HYMDI</name>
<accession>A0A564XYW2</accession>
<feature type="region of interest" description="Disordered" evidence="3">
    <location>
        <begin position="173"/>
        <end position="236"/>
    </location>
</feature>
<dbReference type="InterPro" id="IPR035979">
    <property type="entry name" value="RBD_domain_sf"/>
</dbReference>
<feature type="compositionally biased region" description="Low complexity" evidence="3">
    <location>
        <begin position="253"/>
        <end position="262"/>
    </location>
</feature>
<protein>
    <recommendedName>
        <fullName evidence="4">RRM domain-containing protein</fullName>
    </recommendedName>
</protein>
<feature type="region of interest" description="Disordered" evidence="3">
    <location>
        <begin position="253"/>
        <end position="285"/>
    </location>
</feature>
<dbReference type="PROSITE" id="PS50102">
    <property type="entry name" value="RRM"/>
    <property type="match status" value="1"/>
</dbReference>
<dbReference type="Gene3D" id="3.30.70.330">
    <property type="match status" value="1"/>
</dbReference>
<proteinExistence type="predicted"/>
<dbReference type="GO" id="GO:0003729">
    <property type="term" value="F:mRNA binding"/>
    <property type="evidence" value="ECO:0007669"/>
    <property type="project" value="TreeGrafter"/>
</dbReference>
<dbReference type="EMBL" id="CABIJS010000032">
    <property type="protein sequence ID" value="VUZ40192.1"/>
    <property type="molecule type" value="Genomic_DNA"/>
</dbReference>
<organism evidence="5 6">
    <name type="scientific">Hymenolepis diminuta</name>
    <name type="common">Rat tapeworm</name>
    <dbReference type="NCBI Taxonomy" id="6216"/>
    <lineage>
        <taxon>Eukaryota</taxon>
        <taxon>Metazoa</taxon>
        <taxon>Spiralia</taxon>
        <taxon>Lophotrochozoa</taxon>
        <taxon>Platyhelminthes</taxon>
        <taxon>Cestoda</taxon>
        <taxon>Eucestoda</taxon>
        <taxon>Cyclophyllidea</taxon>
        <taxon>Hymenolepididae</taxon>
        <taxon>Hymenolepis</taxon>
    </lineage>
</organism>